<dbReference type="GO" id="GO:0005829">
    <property type="term" value="C:cytosol"/>
    <property type="evidence" value="ECO:0007669"/>
    <property type="project" value="TreeGrafter"/>
</dbReference>
<dbReference type="GO" id="GO:0003700">
    <property type="term" value="F:DNA-binding transcription factor activity"/>
    <property type="evidence" value="ECO:0007669"/>
    <property type="project" value="TreeGrafter"/>
</dbReference>
<dbReference type="SUPFAM" id="SSF46785">
    <property type="entry name" value="Winged helix' DNA-binding domain"/>
    <property type="match status" value="1"/>
</dbReference>
<proteinExistence type="predicted"/>
<comment type="caution">
    <text evidence="2">The sequence shown here is derived from an EMBL/GenBank/DDBJ whole genome shotgun (WGS) entry which is preliminary data.</text>
</comment>
<dbReference type="Proteomes" id="UP000619033">
    <property type="component" value="Unassembled WGS sequence"/>
</dbReference>
<organism evidence="2 3">
    <name type="scientific">Fuscibacter oryzae</name>
    <dbReference type="NCBI Taxonomy" id="2803939"/>
    <lineage>
        <taxon>Bacteria</taxon>
        <taxon>Pseudomonadati</taxon>
        <taxon>Pseudomonadota</taxon>
        <taxon>Alphaproteobacteria</taxon>
        <taxon>Rhodobacterales</taxon>
        <taxon>Paracoccaceae</taxon>
        <taxon>Fuscibacter</taxon>
    </lineage>
</organism>
<dbReference type="InterPro" id="IPR000944">
    <property type="entry name" value="Tscrpt_reg_Rrf2"/>
</dbReference>
<dbReference type="InterPro" id="IPR036388">
    <property type="entry name" value="WH-like_DNA-bd_sf"/>
</dbReference>
<reference evidence="2" key="1">
    <citation type="submission" date="2021-01" db="EMBL/GenBank/DDBJ databases">
        <title>Genome seq and assembly of Tabrizicola sp. KVB23.</title>
        <authorList>
            <person name="Chhetri G."/>
        </authorList>
    </citation>
    <scope>NUCLEOTIDE SEQUENCE</scope>
    <source>
        <strain evidence="2">KVB23</strain>
    </source>
</reference>
<dbReference type="PROSITE" id="PS51197">
    <property type="entry name" value="HTH_RRF2_2"/>
    <property type="match status" value="1"/>
</dbReference>
<name>A0A8J7SVQ1_9RHOB</name>
<dbReference type="PANTHER" id="PTHR33221:SF4">
    <property type="entry name" value="HTH-TYPE TRANSCRIPTIONAL REPRESSOR NSRR"/>
    <property type="match status" value="1"/>
</dbReference>
<accession>A0A8J7SVQ1</accession>
<evidence type="ECO:0000313" key="3">
    <source>
        <dbReference type="Proteomes" id="UP000619033"/>
    </source>
</evidence>
<dbReference type="EMBL" id="JAESVP010000003">
    <property type="protein sequence ID" value="MBL4928059.1"/>
    <property type="molecule type" value="Genomic_DNA"/>
</dbReference>
<dbReference type="Pfam" id="PF02082">
    <property type="entry name" value="Rrf2"/>
    <property type="match status" value="1"/>
</dbReference>
<dbReference type="RefSeq" id="WP_202659278.1">
    <property type="nucleotide sequence ID" value="NZ_JAESVP010000003.1"/>
</dbReference>
<sequence>MRLTIRTSLAMRTLMFCAVNTGRIVRKHEVAEACGASENHLAQVIHLLARKGYLKTIRGRAGGLMLALPTDQIRVGQVFRDFEGVLPFTECTDGDQSSCPLSGVCQLKCVLADALEAFYARLDSVLLTDLVAGNHGLTELLKVA</sequence>
<dbReference type="AlphaFoldDB" id="A0A8J7SVQ1"/>
<evidence type="ECO:0000313" key="2">
    <source>
        <dbReference type="EMBL" id="MBL4928059.1"/>
    </source>
</evidence>
<protein>
    <submittedName>
        <fullName evidence="2">Rrf2 family transcriptional regulator</fullName>
    </submittedName>
</protein>
<keyword evidence="3" id="KW-1185">Reference proteome</keyword>
<dbReference type="PANTHER" id="PTHR33221">
    <property type="entry name" value="WINGED HELIX-TURN-HELIX TRANSCRIPTIONAL REGULATOR, RRF2 FAMILY"/>
    <property type="match status" value="1"/>
</dbReference>
<dbReference type="GO" id="GO:0003677">
    <property type="term" value="F:DNA binding"/>
    <property type="evidence" value="ECO:0007669"/>
    <property type="project" value="UniProtKB-KW"/>
</dbReference>
<evidence type="ECO:0000256" key="1">
    <source>
        <dbReference type="ARBA" id="ARBA00023125"/>
    </source>
</evidence>
<dbReference type="Gene3D" id="1.10.10.10">
    <property type="entry name" value="Winged helix-like DNA-binding domain superfamily/Winged helix DNA-binding domain"/>
    <property type="match status" value="1"/>
</dbReference>
<keyword evidence="1" id="KW-0238">DNA-binding</keyword>
<dbReference type="InterPro" id="IPR036390">
    <property type="entry name" value="WH_DNA-bd_sf"/>
</dbReference>
<dbReference type="NCBIfam" id="TIGR00738">
    <property type="entry name" value="rrf2_super"/>
    <property type="match status" value="1"/>
</dbReference>
<gene>
    <name evidence="2" type="ORF">JI744_08080</name>
</gene>